<dbReference type="GO" id="GO:0016705">
    <property type="term" value="F:oxidoreductase activity, acting on paired donors, with incorporation or reduction of molecular oxygen"/>
    <property type="evidence" value="ECO:0007669"/>
    <property type="project" value="InterPro"/>
</dbReference>
<evidence type="ECO:0000256" key="4">
    <source>
        <dbReference type="ARBA" id="ARBA00022617"/>
    </source>
</evidence>
<evidence type="ECO:0000313" key="15">
    <source>
        <dbReference type="EMBL" id="KDN63967.1"/>
    </source>
</evidence>
<dbReference type="InterPro" id="IPR001128">
    <property type="entry name" value="Cyt_P450"/>
</dbReference>
<dbReference type="GO" id="GO:0005506">
    <property type="term" value="F:iron ion binding"/>
    <property type="evidence" value="ECO:0007669"/>
    <property type="project" value="InterPro"/>
</dbReference>
<dbReference type="InterPro" id="IPR017972">
    <property type="entry name" value="Cyt_P450_CS"/>
</dbReference>
<proteinExistence type="inferred from homology"/>
<evidence type="ECO:0000256" key="5">
    <source>
        <dbReference type="ARBA" id="ARBA00022692"/>
    </source>
</evidence>
<dbReference type="PRINTS" id="PR00385">
    <property type="entry name" value="P450"/>
</dbReference>
<dbReference type="InterPro" id="IPR036396">
    <property type="entry name" value="Cyt_P450_sf"/>
</dbReference>
<dbReference type="FunFam" id="1.10.630.10:FF:000063">
    <property type="entry name" value="Cytochrome P450 monooxygenase"/>
    <property type="match status" value="1"/>
</dbReference>
<dbReference type="Proteomes" id="UP000027238">
    <property type="component" value="Unassembled WGS sequence"/>
</dbReference>
<dbReference type="Pfam" id="PF00067">
    <property type="entry name" value="p450"/>
    <property type="match status" value="1"/>
</dbReference>
<keyword evidence="11 14" id="KW-0472">Membrane</keyword>
<dbReference type="SUPFAM" id="SSF48264">
    <property type="entry name" value="Cytochrome P450"/>
    <property type="match status" value="1"/>
</dbReference>
<dbReference type="eggNOG" id="KOG0159">
    <property type="taxonomic scope" value="Eukaryota"/>
</dbReference>
<dbReference type="AlphaFoldDB" id="A0A066X4S5"/>
<keyword evidence="4 12" id="KW-0349">Heme</keyword>
<keyword evidence="10 13" id="KW-0503">Monooxygenase</keyword>
<dbReference type="GO" id="GO:0004497">
    <property type="term" value="F:monooxygenase activity"/>
    <property type="evidence" value="ECO:0007669"/>
    <property type="project" value="UniProtKB-KW"/>
</dbReference>
<protein>
    <submittedName>
        <fullName evidence="15">Putative cytochrome P450</fullName>
    </submittedName>
</protein>
<dbReference type="InterPro" id="IPR050121">
    <property type="entry name" value="Cytochrome_P450_monoxygenase"/>
</dbReference>
<sequence>MAPEANHLWLWLGLAAVGGVIYVSSPMTRHGLALPSSVVVDDRTRKQRAGKEPTQSNRNQVAGIIVYRLFFHPLAKYPGPLVAKITDGYQLYHAWNGDRHLDFYKLHNKYGKIVRFGPNSLSFNSAASLKDIYGFRTNVRKSEFYNAFVHPAPNTHNARDKDVHARKRRVLAHGFSDSAMKEMERYILANVRSFTAEVGRGADPEAKGWTAPKNMADWCNYLAMDILGDLSFGKAFHMLEAPDNRFALDLIAAATKRHLLCGTMPIVDKLKLDRLLFPTIAAGRARYMAYSKAQLTERTKLGEDTDRRDFFYYLLKARDPETGLGFSVPELWGESNLLIIAGSDTTSTAMAATFFYLVRNADALAKATAEVRGKFTDVEDIRQGAALNTCTYLRACIDEAMRLSPSVGGLLPREVLAGGVTIDGTHVPAGTIIGTPHYTIHHNEDYFPDAYAYVPERWIVGAASKPGGRSTTEEDVARAQSAFCPFSIGARGCIGKGLAYAEMSTTIARTLFLYDVRKAVGVVDPAEGRPELPEGRRRASEMQLFDTFTSMKDGPMVEFRARA</sequence>
<evidence type="ECO:0000256" key="7">
    <source>
        <dbReference type="ARBA" id="ARBA00022989"/>
    </source>
</evidence>
<dbReference type="HOGENOM" id="CLU_001570_14_11_1"/>
<comment type="subcellular location">
    <subcellularLocation>
        <location evidence="2">Membrane</location>
    </subcellularLocation>
</comment>
<evidence type="ECO:0000256" key="2">
    <source>
        <dbReference type="ARBA" id="ARBA00004370"/>
    </source>
</evidence>
<dbReference type="Gene3D" id="1.10.630.10">
    <property type="entry name" value="Cytochrome P450"/>
    <property type="match status" value="1"/>
</dbReference>
<keyword evidence="9 12" id="KW-0408">Iron</keyword>
<dbReference type="InterPro" id="IPR002401">
    <property type="entry name" value="Cyt_P450_E_grp-I"/>
</dbReference>
<comment type="caution">
    <text evidence="15">The sequence shown here is derived from an EMBL/GenBank/DDBJ whole genome shotgun (WGS) entry which is preliminary data.</text>
</comment>
<keyword evidence="7 14" id="KW-1133">Transmembrane helix</keyword>
<evidence type="ECO:0000256" key="10">
    <source>
        <dbReference type="ARBA" id="ARBA00023033"/>
    </source>
</evidence>
<dbReference type="PANTHER" id="PTHR24305">
    <property type="entry name" value="CYTOCHROME P450"/>
    <property type="match status" value="1"/>
</dbReference>
<dbReference type="STRING" id="1173701.A0A066X4S5"/>
<accession>A0A066X4S5</accession>
<gene>
    <name evidence="15" type="ORF">CSUB01_04186</name>
</gene>
<comment type="similarity">
    <text evidence="3 13">Belongs to the cytochrome P450 family.</text>
</comment>
<evidence type="ECO:0000256" key="6">
    <source>
        <dbReference type="ARBA" id="ARBA00022723"/>
    </source>
</evidence>
<evidence type="ECO:0000256" key="1">
    <source>
        <dbReference type="ARBA" id="ARBA00001971"/>
    </source>
</evidence>
<keyword evidence="16" id="KW-1185">Reference proteome</keyword>
<dbReference type="PRINTS" id="PR00463">
    <property type="entry name" value="EP450I"/>
</dbReference>
<evidence type="ECO:0000256" key="9">
    <source>
        <dbReference type="ARBA" id="ARBA00023004"/>
    </source>
</evidence>
<dbReference type="GO" id="GO:0016020">
    <property type="term" value="C:membrane"/>
    <property type="evidence" value="ECO:0007669"/>
    <property type="project" value="UniProtKB-SubCell"/>
</dbReference>
<evidence type="ECO:0000256" key="11">
    <source>
        <dbReference type="ARBA" id="ARBA00023136"/>
    </source>
</evidence>
<evidence type="ECO:0000256" key="3">
    <source>
        <dbReference type="ARBA" id="ARBA00010617"/>
    </source>
</evidence>
<feature type="binding site" description="axial binding residue" evidence="12">
    <location>
        <position position="493"/>
    </location>
    <ligand>
        <name>heme</name>
        <dbReference type="ChEBI" id="CHEBI:30413"/>
    </ligand>
    <ligandPart>
        <name>Fe</name>
        <dbReference type="ChEBI" id="CHEBI:18248"/>
    </ligandPart>
</feature>
<evidence type="ECO:0000256" key="13">
    <source>
        <dbReference type="RuleBase" id="RU000461"/>
    </source>
</evidence>
<keyword evidence="6 12" id="KW-0479">Metal-binding</keyword>
<dbReference type="OMA" id="WMPLDTW"/>
<evidence type="ECO:0000256" key="8">
    <source>
        <dbReference type="ARBA" id="ARBA00023002"/>
    </source>
</evidence>
<dbReference type="PROSITE" id="PS00086">
    <property type="entry name" value="CYTOCHROME_P450"/>
    <property type="match status" value="1"/>
</dbReference>
<keyword evidence="5 14" id="KW-0812">Transmembrane</keyword>
<reference evidence="16" key="1">
    <citation type="journal article" date="2014" name="Genome Announc.">
        <title>Draft genome sequence of Colletotrichum sublineola, a destructive pathogen of cultivated sorghum.</title>
        <authorList>
            <person name="Baroncelli R."/>
            <person name="Sanz-Martin J.M."/>
            <person name="Rech G.E."/>
            <person name="Sukno S.A."/>
            <person name="Thon M.R."/>
        </authorList>
    </citation>
    <scope>NUCLEOTIDE SEQUENCE [LARGE SCALE GENOMIC DNA]</scope>
    <source>
        <strain evidence="16">TX430BB</strain>
    </source>
</reference>
<dbReference type="GO" id="GO:0020037">
    <property type="term" value="F:heme binding"/>
    <property type="evidence" value="ECO:0007669"/>
    <property type="project" value="InterPro"/>
</dbReference>
<feature type="transmembrane region" description="Helical" evidence="14">
    <location>
        <begin position="6"/>
        <end position="24"/>
    </location>
</feature>
<dbReference type="GO" id="GO:1902181">
    <property type="term" value="P:verruculogen biosynthetic process"/>
    <property type="evidence" value="ECO:0007669"/>
    <property type="project" value="UniProtKB-ARBA"/>
</dbReference>
<evidence type="ECO:0000256" key="14">
    <source>
        <dbReference type="SAM" id="Phobius"/>
    </source>
</evidence>
<dbReference type="CDD" id="cd11061">
    <property type="entry name" value="CYP67-like"/>
    <property type="match status" value="1"/>
</dbReference>
<dbReference type="OrthoDB" id="1470350at2759"/>
<evidence type="ECO:0000313" key="16">
    <source>
        <dbReference type="Proteomes" id="UP000027238"/>
    </source>
</evidence>
<dbReference type="EMBL" id="JMSE01001170">
    <property type="protein sequence ID" value="KDN63967.1"/>
    <property type="molecule type" value="Genomic_DNA"/>
</dbReference>
<evidence type="ECO:0000256" key="12">
    <source>
        <dbReference type="PIRSR" id="PIRSR602401-1"/>
    </source>
</evidence>
<dbReference type="PANTHER" id="PTHR24305:SF237">
    <property type="entry name" value="CYTOCHROME P450 MONOOXYGENASE ATNE-RELATED"/>
    <property type="match status" value="1"/>
</dbReference>
<organism evidence="15 16">
    <name type="scientific">Colletotrichum sublineola</name>
    <name type="common">Sorghum anthracnose fungus</name>
    <dbReference type="NCBI Taxonomy" id="1173701"/>
    <lineage>
        <taxon>Eukaryota</taxon>
        <taxon>Fungi</taxon>
        <taxon>Dikarya</taxon>
        <taxon>Ascomycota</taxon>
        <taxon>Pezizomycotina</taxon>
        <taxon>Sordariomycetes</taxon>
        <taxon>Hypocreomycetidae</taxon>
        <taxon>Glomerellales</taxon>
        <taxon>Glomerellaceae</taxon>
        <taxon>Colletotrichum</taxon>
        <taxon>Colletotrichum graminicola species complex</taxon>
    </lineage>
</organism>
<comment type="cofactor">
    <cofactor evidence="1 12">
        <name>heme</name>
        <dbReference type="ChEBI" id="CHEBI:30413"/>
    </cofactor>
</comment>
<keyword evidence="8 13" id="KW-0560">Oxidoreductase</keyword>
<name>A0A066X4S5_COLSU</name>